<reference evidence="1 2" key="1">
    <citation type="submission" date="2018-02" db="EMBL/GenBank/DDBJ databases">
        <title>The genomes of Aspergillus section Nigri reveals drivers in fungal speciation.</title>
        <authorList>
            <consortium name="DOE Joint Genome Institute"/>
            <person name="Vesth T.C."/>
            <person name="Nybo J."/>
            <person name="Theobald S."/>
            <person name="Brandl J."/>
            <person name="Frisvad J.C."/>
            <person name="Nielsen K.F."/>
            <person name="Lyhne E.K."/>
            <person name="Kogle M.E."/>
            <person name="Kuo A."/>
            <person name="Riley R."/>
            <person name="Clum A."/>
            <person name="Nolan M."/>
            <person name="Lipzen A."/>
            <person name="Salamov A."/>
            <person name="Henrissat B."/>
            <person name="Wiebenga A."/>
            <person name="De vries R.P."/>
            <person name="Grigoriev I.V."/>
            <person name="Mortensen U.H."/>
            <person name="Andersen M.R."/>
            <person name="Baker S.E."/>
        </authorList>
    </citation>
    <scope>NUCLEOTIDE SEQUENCE [LARGE SCALE GENOMIC DNA]</scope>
    <source>
        <strain evidence="1 2">CBS 112811</strain>
    </source>
</reference>
<dbReference type="GeneID" id="37166993"/>
<name>A0A8G1QZA5_9EURO</name>
<evidence type="ECO:0000313" key="2">
    <source>
        <dbReference type="Proteomes" id="UP000249526"/>
    </source>
</evidence>
<dbReference type="PROSITE" id="PS00195">
    <property type="entry name" value="GLUTAREDOXIN_1"/>
    <property type="match status" value="1"/>
</dbReference>
<proteinExistence type="predicted"/>
<sequence length="84" mass="9422">MAICPGQTRYFFSTPEACHGRPPASIQLEAPRFQTRGRRYSTATTNHLKFLSNGPMCPYCFFAFSIMRMVRSASVAGHSVCWPS</sequence>
<gene>
    <name evidence="1" type="ORF">BO85DRAFT_48928</name>
</gene>
<keyword evidence="2" id="KW-1185">Reference proteome</keyword>
<evidence type="ECO:0000313" key="1">
    <source>
        <dbReference type="EMBL" id="RAH56388.1"/>
    </source>
</evidence>
<dbReference type="EMBL" id="KZ825065">
    <property type="protein sequence ID" value="RAH56388.1"/>
    <property type="molecule type" value="Genomic_DNA"/>
</dbReference>
<dbReference type="InterPro" id="IPR011767">
    <property type="entry name" value="GLR_AS"/>
</dbReference>
<dbReference type="AlphaFoldDB" id="A0A8G1QZA5"/>
<organism evidence="1 2">
    <name type="scientific">Aspergillus piperis CBS 112811</name>
    <dbReference type="NCBI Taxonomy" id="1448313"/>
    <lineage>
        <taxon>Eukaryota</taxon>
        <taxon>Fungi</taxon>
        <taxon>Dikarya</taxon>
        <taxon>Ascomycota</taxon>
        <taxon>Pezizomycotina</taxon>
        <taxon>Eurotiomycetes</taxon>
        <taxon>Eurotiomycetidae</taxon>
        <taxon>Eurotiales</taxon>
        <taxon>Aspergillaceae</taxon>
        <taxon>Aspergillus</taxon>
        <taxon>Aspergillus subgen. Circumdati</taxon>
    </lineage>
</organism>
<dbReference type="Proteomes" id="UP000249526">
    <property type="component" value="Unassembled WGS sequence"/>
</dbReference>
<protein>
    <submittedName>
        <fullName evidence="1">Uncharacterized protein</fullName>
    </submittedName>
</protein>
<dbReference type="RefSeq" id="XP_025514310.1">
    <property type="nucleotide sequence ID" value="XM_025663591.1"/>
</dbReference>
<accession>A0A8G1QZA5</accession>